<dbReference type="SUPFAM" id="SSF50122">
    <property type="entry name" value="DNA-binding domain of retroviral integrase"/>
    <property type="match status" value="1"/>
</dbReference>
<evidence type="ECO:0000256" key="6">
    <source>
        <dbReference type="ARBA" id="ARBA00022801"/>
    </source>
</evidence>
<evidence type="ECO:0000256" key="5">
    <source>
        <dbReference type="ARBA" id="ARBA00022759"/>
    </source>
</evidence>
<dbReference type="Pfam" id="PF00607">
    <property type="entry name" value="Gag_p24"/>
    <property type="match status" value="1"/>
</dbReference>
<keyword evidence="8" id="KW-0238">DNA-binding</keyword>
<dbReference type="AlphaFoldDB" id="G3IDI7"/>
<dbReference type="GO" id="GO:0004519">
    <property type="term" value="F:endonuclease activity"/>
    <property type="evidence" value="ECO:0007669"/>
    <property type="project" value="UniProtKB-KW"/>
</dbReference>
<evidence type="ECO:0000313" key="12">
    <source>
        <dbReference type="EMBL" id="EGW11815.1"/>
    </source>
</evidence>
<sequence>MLFGQGRFVNQQTGYPIQLYDQINQIAIRAWKSIPNKGEVSGNLTKIIQGPMEPFADFVASMDPHGMVKWKDILSGLWCGPDPVLTWARGSVCVFPQDQQDPVWVPERLIRKIQHEEHHECQRGDASAPSHDESTGDGGAEMGDTVSSQDLC</sequence>
<keyword evidence="5" id="KW-0255">Endonuclease</keyword>
<dbReference type="EMBL" id="JH002064">
    <property type="protein sequence ID" value="EGW11815.1"/>
    <property type="molecule type" value="Genomic_DNA"/>
</dbReference>
<accession>G3IDI7</accession>
<proteinExistence type="predicted"/>
<gene>
    <name evidence="12" type="ORF">I79_021769</name>
</gene>
<keyword evidence="1" id="KW-0808">Transferase</keyword>
<organism evidence="12 13">
    <name type="scientific">Cricetulus griseus</name>
    <name type="common">Chinese hamster</name>
    <name type="synonym">Cricetulus barabensis griseus</name>
    <dbReference type="NCBI Taxonomy" id="10029"/>
    <lineage>
        <taxon>Eukaryota</taxon>
        <taxon>Metazoa</taxon>
        <taxon>Chordata</taxon>
        <taxon>Craniata</taxon>
        <taxon>Vertebrata</taxon>
        <taxon>Euteleostomi</taxon>
        <taxon>Mammalia</taxon>
        <taxon>Eutheria</taxon>
        <taxon>Euarchontoglires</taxon>
        <taxon>Glires</taxon>
        <taxon>Rodentia</taxon>
        <taxon>Myomorpha</taxon>
        <taxon>Muroidea</taxon>
        <taxon>Cricetidae</taxon>
        <taxon>Cricetinae</taxon>
        <taxon>Cricetulus</taxon>
    </lineage>
</organism>
<dbReference type="GO" id="GO:0016787">
    <property type="term" value="F:hydrolase activity"/>
    <property type="evidence" value="ECO:0007669"/>
    <property type="project" value="UniProtKB-KW"/>
</dbReference>
<dbReference type="InParanoid" id="G3IDI7"/>
<evidence type="ECO:0000256" key="2">
    <source>
        <dbReference type="ARBA" id="ARBA00022695"/>
    </source>
</evidence>
<reference evidence="13" key="1">
    <citation type="journal article" date="2011" name="Nat. Biotechnol.">
        <title>The genomic sequence of the Chinese hamster ovary (CHO)-K1 cell line.</title>
        <authorList>
            <person name="Xu X."/>
            <person name="Nagarajan H."/>
            <person name="Lewis N.E."/>
            <person name="Pan S."/>
            <person name="Cai Z."/>
            <person name="Liu X."/>
            <person name="Chen W."/>
            <person name="Xie M."/>
            <person name="Wang W."/>
            <person name="Hammond S."/>
            <person name="Andersen M.R."/>
            <person name="Neff N."/>
            <person name="Passarelli B."/>
            <person name="Koh W."/>
            <person name="Fan H.C."/>
            <person name="Wang J."/>
            <person name="Gui Y."/>
            <person name="Lee K.H."/>
            <person name="Betenbaugh M.J."/>
            <person name="Quake S.R."/>
            <person name="Famili I."/>
            <person name="Palsson B.O."/>
            <person name="Wang J."/>
        </authorList>
    </citation>
    <scope>NUCLEOTIDE SEQUENCE [LARGE SCALE GENOMIC DNA]</scope>
    <source>
        <strain evidence="13">CHO K1 cell line</strain>
    </source>
</reference>
<dbReference type="Gene3D" id="2.30.30.10">
    <property type="entry name" value="Integrase, C-terminal domain superfamily, retroviral"/>
    <property type="match status" value="1"/>
</dbReference>
<evidence type="ECO:0000256" key="3">
    <source>
        <dbReference type="ARBA" id="ARBA00022722"/>
    </source>
</evidence>
<keyword evidence="4" id="KW-0479">Metal-binding</keyword>
<evidence type="ECO:0000259" key="11">
    <source>
        <dbReference type="PROSITE" id="PS51027"/>
    </source>
</evidence>
<keyword evidence="2" id="KW-0548">Nucleotidyltransferase</keyword>
<dbReference type="PROSITE" id="PS51027">
    <property type="entry name" value="INTEGRASE_DBD"/>
    <property type="match status" value="1"/>
</dbReference>
<feature type="domain" description="Integrase-type" evidence="11">
    <location>
        <begin position="66"/>
        <end position="115"/>
    </location>
</feature>
<evidence type="ECO:0000256" key="8">
    <source>
        <dbReference type="ARBA" id="ARBA00023125"/>
    </source>
</evidence>
<dbReference type="GO" id="GO:0016779">
    <property type="term" value="F:nucleotidyltransferase activity"/>
    <property type="evidence" value="ECO:0007669"/>
    <property type="project" value="UniProtKB-KW"/>
</dbReference>
<dbReference type="InterPro" id="IPR001037">
    <property type="entry name" value="Integrase_C_retrovir"/>
</dbReference>
<protein>
    <submittedName>
        <fullName evidence="12">Putative Pol polyprotein</fullName>
    </submittedName>
</protein>
<evidence type="ECO:0000256" key="9">
    <source>
        <dbReference type="PROSITE-ProRule" id="PRU00506"/>
    </source>
</evidence>
<evidence type="ECO:0000313" key="13">
    <source>
        <dbReference type="Proteomes" id="UP000001075"/>
    </source>
</evidence>
<dbReference type="Pfam" id="PF00552">
    <property type="entry name" value="IN_DBD_C"/>
    <property type="match status" value="1"/>
</dbReference>
<evidence type="ECO:0000256" key="10">
    <source>
        <dbReference type="SAM" id="MobiDB-lite"/>
    </source>
</evidence>
<name>G3IDI7_CRIGR</name>
<feature type="DNA-binding region" description="Integrase-type" evidence="9">
    <location>
        <begin position="66"/>
        <end position="115"/>
    </location>
</feature>
<dbReference type="InterPro" id="IPR008919">
    <property type="entry name" value="Retrov_capsid_N"/>
</dbReference>
<feature type="region of interest" description="Disordered" evidence="10">
    <location>
        <begin position="116"/>
        <end position="152"/>
    </location>
</feature>
<dbReference type="Gene3D" id="1.10.375.10">
    <property type="entry name" value="Human Immunodeficiency Virus Type 1 Capsid Protein"/>
    <property type="match status" value="1"/>
</dbReference>
<dbReference type="GO" id="GO:0046872">
    <property type="term" value="F:metal ion binding"/>
    <property type="evidence" value="ECO:0007669"/>
    <property type="project" value="UniProtKB-KW"/>
</dbReference>
<dbReference type="GO" id="GO:0016032">
    <property type="term" value="P:viral process"/>
    <property type="evidence" value="ECO:0007669"/>
    <property type="project" value="InterPro"/>
</dbReference>
<dbReference type="GO" id="GO:0015074">
    <property type="term" value="P:DNA integration"/>
    <property type="evidence" value="ECO:0007669"/>
    <property type="project" value="UniProtKB-KW"/>
</dbReference>
<dbReference type="InterPro" id="IPR036862">
    <property type="entry name" value="Integrase_C_dom_sf_retrovir"/>
</dbReference>
<dbReference type="InterPro" id="IPR050195">
    <property type="entry name" value="Primate_lentivir_Gag_pol-like"/>
</dbReference>
<keyword evidence="7" id="KW-0229">DNA integration</keyword>
<evidence type="ECO:0000256" key="4">
    <source>
        <dbReference type="ARBA" id="ARBA00022723"/>
    </source>
</evidence>
<keyword evidence="3" id="KW-0540">Nuclease</keyword>
<evidence type="ECO:0000256" key="7">
    <source>
        <dbReference type="ARBA" id="ARBA00022908"/>
    </source>
</evidence>
<dbReference type="PANTHER" id="PTHR40389">
    <property type="entry name" value="ENDOGENOUS RETROVIRUS GROUP K MEMBER 24 GAG POLYPROTEIN-RELATED"/>
    <property type="match status" value="1"/>
</dbReference>
<dbReference type="GO" id="GO:0003677">
    <property type="term" value="F:DNA binding"/>
    <property type="evidence" value="ECO:0007669"/>
    <property type="project" value="UniProtKB-KW"/>
</dbReference>
<evidence type="ECO:0000256" key="1">
    <source>
        <dbReference type="ARBA" id="ARBA00022679"/>
    </source>
</evidence>
<dbReference type="Proteomes" id="UP000001075">
    <property type="component" value="Unassembled WGS sequence"/>
</dbReference>
<dbReference type="PANTHER" id="PTHR40389:SF3">
    <property type="entry name" value="IGE-BINDING PROTEIN"/>
    <property type="match status" value="1"/>
</dbReference>
<keyword evidence="6" id="KW-0378">Hydrolase</keyword>